<dbReference type="InterPro" id="IPR036396">
    <property type="entry name" value="Cyt_P450_sf"/>
</dbReference>
<dbReference type="Gene3D" id="1.10.630.10">
    <property type="entry name" value="Cytochrome P450"/>
    <property type="match status" value="1"/>
</dbReference>
<keyword evidence="6" id="KW-0472">Membrane</keyword>
<dbReference type="OMA" id="GRHTHRS"/>
<name>V7C2F2_PHAVU</name>
<dbReference type="Gramene" id="ESW24309">
    <property type="protein sequence ID" value="ESW24309"/>
    <property type="gene ID" value="PHAVU_004G119300g"/>
</dbReference>
<evidence type="ECO:0000256" key="5">
    <source>
        <dbReference type="RuleBase" id="RU000461"/>
    </source>
</evidence>
<dbReference type="Pfam" id="PF00067">
    <property type="entry name" value="p450"/>
    <property type="match status" value="1"/>
</dbReference>
<dbReference type="Proteomes" id="UP000000226">
    <property type="component" value="Chromosome 4"/>
</dbReference>
<dbReference type="AlphaFoldDB" id="V7C2F2"/>
<dbReference type="SUPFAM" id="SSF48264">
    <property type="entry name" value="Cytochrome P450"/>
    <property type="match status" value="1"/>
</dbReference>
<dbReference type="GO" id="GO:0005506">
    <property type="term" value="F:iron ion binding"/>
    <property type="evidence" value="ECO:0007669"/>
    <property type="project" value="InterPro"/>
</dbReference>
<dbReference type="STRING" id="3885.V7C2F2"/>
<dbReference type="CDD" id="cd11072">
    <property type="entry name" value="CYP71-like"/>
    <property type="match status" value="1"/>
</dbReference>
<evidence type="ECO:0000256" key="4">
    <source>
        <dbReference type="PIRSR" id="PIRSR602401-1"/>
    </source>
</evidence>
<dbReference type="GO" id="GO:0020037">
    <property type="term" value="F:heme binding"/>
    <property type="evidence" value="ECO:0007669"/>
    <property type="project" value="InterPro"/>
</dbReference>
<dbReference type="InterPro" id="IPR017972">
    <property type="entry name" value="Cyt_P450_CS"/>
</dbReference>
<dbReference type="GO" id="GO:0004497">
    <property type="term" value="F:monooxygenase activity"/>
    <property type="evidence" value="ECO:0007669"/>
    <property type="project" value="UniProtKB-KW"/>
</dbReference>
<comment type="similarity">
    <text evidence="1 5">Belongs to the cytochrome P450 family.</text>
</comment>
<evidence type="ECO:0000256" key="3">
    <source>
        <dbReference type="ARBA" id="ARBA00023004"/>
    </source>
</evidence>
<keyword evidence="6" id="KW-0812">Transmembrane</keyword>
<dbReference type="FunFam" id="1.10.630.10:FF:000011">
    <property type="entry name" value="Cytochrome P450 83B1"/>
    <property type="match status" value="1"/>
</dbReference>
<dbReference type="InterPro" id="IPR001128">
    <property type="entry name" value="Cyt_P450"/>
</dbReference>
<keyword evidence="4 5" id="KW-0349">Heme</keyword>
<evidence type="ECO:0000313" key="8">
    <source>
        <dbReference type="Proteomes" id="UP000000226"/>
    </source>
</evidence>
<dbReference type="PANTHER" id="PTHR47955">
    <property type="entry name" value="CYTOCHROME P450 FAMILY 71 PROTEIN"/>
    <property type="match status" value="1"/>
</dbReference>
<evidence type="ECO:0000256" key="2">
    <source>
        <dbReference type="ARBA" id="ARBA00022723"/>
    </source>
</evidence>
<dbReference type="InterPro" id="IPR002401">
    <property type="entry name" value="Cyt_P450_E_grp-I"/>
</dbReference>
<evidence type="ECO:0000256" key="6">
    <source>
        <dbReference type="SAM" id="Phobius"/>
    </source>
</evidence>
<keyword evidence="5" id="KW-0503">Monooxygenase</keyword>
<keyword evidence="6" id="KW-1133">Transmembrane helix</keyword>
<feature type="transmembrane region" description="Helical" evidence="6">
    <location>
        <begin position="12"/>
        <end position="33"/>
    </location>
</feature>
<keyword evidence="2 4" id="KW-0479">Metal-binding</keyword>
<dbReference type="SMR" id="V7C2F2"/>
<dbReference type="eggNOG" id="KOG0156">
    <property type="taxonomic scope" value="Eukaryota"/>
</dbReference>
<accession>V7C2F2</accession>
<proteinExistence type="inferred from homology"/>
<keyword evidence="3 4" id="KW-0408">Iron</keyword>
<comment type="cofactor">
    <cofactor evidence="4">
        <name>heme</name>
        <dbReference type="ChEBI" id="CHEBI:30413"/>
    </cofactor>
</comment>
<keyword evidence="5" id="KW-0560">Oxidoreductase</keyword>
<protein>
    <submittedName>
        <fullName evidence="7">Uncharacterized protein</fullName>
    </submittedName>
</protein>
<organism evidence="7 8">
    <name type="scientific">Phaseolus vulgaris</name>
    <name type="common">Kidney bean</name>
    <name type="synonym">French bean</name>
    <dbReference type="NCBI Taxonomy" id="3885"/>
    <lineage>
        <taxon>Eukaryota</taxon>
        <taxon>Viridiplantae</taxon>
        <taxon>Streptophyta</taxon>
        <taxon>Embryophyta</taxon>
        <taxon>Tracheophyta</taxon>
        <taxon>Spermatophyta</taxon>
        <taxon>Magnoliopsida</taxon>
        <taxon>eudicotyledons</taxon>
        <taxon>Gunneridae</taxon>
        <taxon>Pentapetalae</taxon>
        <taxon>rosids</taxon>
        <taxon>fabids</taxon>
        <taxon>Fabales</taxon>
        <taxon>Fabaceae</taxon>
        <taxon>Papilionoideae</taxon>
        <taxon>50 kb inversion clade</taxon>
        <taxon>NPAAA clade</taxon>
        <taxon>indigoferoid/millettioid clade</taxon>
        <taxon>Phaseoleae</taxon>
        <taxon>Phaseolus</taxon>
    </lineage>
</organism>
<dbReference type="OrthoDB" id="1470350at2759"/>
<dbReference type="PANTHER" id="PTHR47955:SF15">
    <property type="entry name" value="CYTOCHROME P450 71A2-LIKE"/>
    <property type="match status" value="1"/>
</dbReference>
<gene>
    <name evidence="7" type="ORF">PHAVU_004G119300g</name>
</gene>
<dbReference type="EMBL" id="CM002291">
    <property type="protein sequence ID" value="ESW24309.1"/>
    <property type="molecule type" value="Genomic_DNA"/>
</dbReference>
<feature type="binding site" description="axial binding residue" evidence="4">
    <location>
        <position position="456"/>
    </location>
    <ligand>
        <name>heme</name>
        <dbReference type="ChEBI" id="CHEBI:30413"/>
    </ligand>
    <ligandPart>
        <name>Fe</name>
        <dbReference type="ChEBI" id="CHEBI:18248"/>
    </ligandPart>
</feature>
<dbReference type="GO" id="GO:0016705">
    <property type="term" value="F:oxidoreductase activity, acting on paired donors, with incorporation or reduction of molecular oxygen"/>
    <property type="evidence" value="ECO:0007669"/>
    <property type="project" value="InterPro"/>
</dbReference>
<reference evidence="8" key="1">
    <citation type="journal article" date="2014" name="Nat. Genet.">
        <title>A reference genome for common bean and genome-wide analysis of dual domestications.</title>
        <authorList>
            <person name="Schmutz J."/>
            <person name="McClean P.E."/>
            <person name="Mamidi S."/>
            <person name="Wu G.A."/>
            <person name="Cannon S.B."/>
            <person name="Grimwood J."/>
            <person name="Jenkins J."/>
            <person name="Shu S."/>
            <person name="Song Q."/>
            <person name="Chavarro C."/>
            <person name="Torres-Torres M."/>
            <person name="Geffroy V."/>
            <person name="Moghaddam S.M."/>
            <person name="Gao D."/>
            <person name="Abernathy B."/>
            <person name="Barry K."/>
            <person name="Blair M."/>
            <person name="Brick M.A."/>
            <person name="Chovatia M."/>
            <person name="Gepts P."/>
            <person name="Goodstein D.M."/>
            <person name="Gonzales M."/>
            <person name="Hellsten U."/>
            <person name="Hyten D.L."/>
            <person name="Jia G."/>
            <person name="Kelly J.D."/>
            <person name="Kudrna D."/>
            <person name="Lee R."/>
            <person name="Richard M.M."/>
            <person name="Miklas P.N."/>
            <person name="Osorno J.M."/>
            <person name="Rodrigues J."/>
            <person name="Thareau V."/>
            <person name="Urrea C.A."/>
            <person name="Wang M."/>
            <person name="Yu Y."/>
            <person name="Zhang M."/>
            <person name="Wing R.A."/>
            <person name="Cregan P.B."/>
            <person name="Rokhsar D.S."/>
            <person name="Jackson S.A."/>
        </authorList>
    </citation>
    <scope>NUCLEOTIDE SEQUENCE [LARGE SCALE GENOMIC DNA]</scope>
    <source>
        <strain evidence="8">cv. G19833</strain>
    </source>
</reference>
<dbReference type="PROSITE" id="PS00086">
    <property type="entry name" value="CYTOCHROME_P450"/>
    <property type="match status" value="1"/>
</dbReference>
<sequence>MTNFLNGTIPLWFFIPMLPFFILLAFRTIFNLLSKLKFKSAKKLPPSPPKLPIIGNLHQLGPLPHHTLQSFAQTYGPLMLLHFGKVPVLVVSSAEAACEVLKTQEHIFCNRPHRKISDIIIYDSKDVASAPYGNYWRQIRSICVLHLLSAKKVQSFGAVREEEISLMMEEIKQCCSSLMPVNLSYLFTTLTNDIVCRAALGRRYSGEGGSKLWEPMNEMMELLGASVIGDYIPWLDWLGSVNGMYGRAKRVAKQLDEFFDQVLDEHVSRRVRHVHGDDDEEQNDFVDILLRIQEQNATGFEIDRTTIKALILDMFVAGTDTSSSILEWIMTELLRYPIVMQKLKCEIRNVVNGRTHITEEDLSSMQYLKAVVKESFRLHPPGPLLLPRESMEDVKVMDYDIAAGTQAIVNAWAIGRDPSYWDKAEEFEPERFLNSSIDVKGHDFEVIPFGAGRRGCPGIMFAMNEIELVLANLVHQFNWEVPSGVVGDKTLDMTETTGLSSHRKFPLMAIASHHE</sequence>
<dbReference type="PRINTS" id="PR00385">
    <property type="entry name" value="P450"/>
</dbReference>
<evidence type="ECO:0000256" key="1">
    <source>
        <dbReference type="ARBA" id="ARBA00010617"/>
    </source>
</evidence>
<dbReference type="PRINTS" id="PR00463">
    <property type="entry name" value="EP450I"/>
</dbReference>
<keyword evidence="8" id="KW-1185">Reference proteome</keyword>
<evidence type="ECO:0000313" key="7">
    <source>
        <dbReference type="EMBL" id="ESW24309.1"/>
    </source>
</evidence>